<dbReference type="InterPro" id="IPR041705">
    <property type="entry name" value="PIN_Sll0205"/>
</dbReference>
<dbReference type="EMBL" id="MTEJ01000433">
    <property type="protein sequence ID" value="OQX03065.1"/>
    <property type="molecule type" value="Genomic_DNA"/>
</dbReference>
<sequence>MRLLLDTCTFLWLISDDDSLSQAARELFQNPQNEVVLSAVSVWEITVKYQLGKLPLPQHPRQYIPQKRTQHQIESLSLHEEAIQHLANLPEIHRDPFDRMLICQAIEEGMVLLTPDPLIQQYPVKVIW</sequence>
<accession>A0A1Y1QD69</accession>
<dbReference type="Proteomes" id="UP000192491">
    <property type="component" value="Unassembled WGS sequence"/>
</dbReference>
<dbReference type="InterPro" id="IPR052919">
    <property type="entry name" value="TA_system_RNase"/>
</dbReference>
<gene>
    <name evidence="2" type="ORF">BWK73_40680</name>
</gene>
<reference evidence="2 3" key="1">
    <citation type="submission" date="2017-01" db="EMBL/GenBank/DDBJ databases">
        <title>Novel large sulfur bacteria in the metagenomes of groundwater-fed chemosynthetic microbial mats in the Lake Huron basin.</title>
        <authorList>
            <person name="Sharrar A.M."/>
            <person name="Flood B.E."/>
            <person name="Bailey J.V."/>
            <person name="Jones D.S."/>
            <person name="Biddanda B."/>
            <person name="Ruberg S.A."/>
            <person name="Marcus D.N."/>
            <person name="Dick G.J."/>
        </authorList>
    </citation>
    <scope>NUCLEOTIDE SEQUENCE [LARGE SCALE GENOMIC DNA]</scope>
    <source>
        <strain evidence="2">A8</strain>
    </source>
</reference>
<dbReference type="InterPro" id="IPR002716">
    <property type="entry name" value="PIN_dom"/>
</dbReference>
<dbReference type="Gene3D" id="3.40.50.1010">
    <property type="entry name" value="5'-nuclease"/>
    <property type="match status" value="1"/>
</dbReference>
<dbReference type="SUPFAM" id="SSF88723">
    <property type="entry name" value="PIN domain-like"/>
    <property type="match status" value="1"/>
</dbReference>
<organism evidence="2 3">
    <name type="scientific">Thiothrix lacustris</name>
    <dbReference type="NCBI Taxonomy" id="525917"/>
    <lineage>
        <taxon>Bacteria</taxon>
        <taxon>Pseudomonadati</taxon>
        <taxon>Pseudomonadota</taxon>
        <taxon>Gammaproteobacteria</taxon>
        <taxon>Thiotrichales</taxon>
        <taxon>Thiotrichaceae</taxon>
        <taxon>Thiothrix</taxon>
    </lineage>
</organism>
<evidence type="ECO:0000259" key="1">
    <source>
        <dbReference type="Pfam" id="PF01850"/>
    </source>
</evidence>
<protein>
    <submittedName>
        <fullName evidence="2">Twitching motility protein PilT</fullName>
    </submittedName>
</protein>
<name>A0A1Y1QD69_9GAMM</name>
<dbReference type="PANTHER" id="PTHR36173:SF2">
    <property type="entry name" value="RIBONUCLEASE VAPC16"/>
    <property type="match status" value="1"/>
</dbReference>
<proteinExistence type="predicted"/>
<dbReference type="InterPro" id="IPR029060">
    <property type="entry name" value="PIN-like_dom_sf"/>
</dbReference>
<dbReference type="Pfam" id="PF01850">
    <property type="entry name" value="PIN"/>
    <property type="match status" value="1"/>
</dbReference>
<evidence type="ECO:0000313" key="3">
    <source>
        <dbReference type="Proteomes" id="UP000192491"/>
    </source>
</evidence>
<dbReference type="AlphaFoldDB" id="A0A1Y1QD69"/>
<evidence type="ECO:0000313" key="2">
    <source>
        <dbReference type="EMBL" id="OQX03065.1"/>
    </source>
</evidence>
<comment type="caution">
    <text evidence="2">The sequence shown here is derived from an EMBL/GenBank/DDBJ whole genome shotgun (WGS) entry which is preliminary data.</text>
</comment>
<feature type="domain" description="PIN" evidence="1">
    <location>
        <begin position="4"/>
        <end position="121"/>
    </location>
</feature>
<dbReference type="PANTHER" id="PTHR36173">
    <property type="entry name" value="RIBONUCLEASE VAPC16-RELATED"/>
    <property type="match status" value="1"/>
</dbReference>
<dbReference type="CDD" id="cd09872">
    <property type="entry name" value="PIN_Sll0205-like"/>
    <property type="match status" value="1"/>
</dbReference>